<evidence type="ECO:0000313" key="1">
    <source>
        <dbReference type="EMBL" id="QJA96856.1"/>
    </source>
</evidence>
<gene>
    <name evidence="1" type="ORF">MM415B07220_0005</name>
</gene>
<organism evidence="1">
    <name type="scientific">viral metagenome</name>
    <dbReference type="NCBI Taxonomy" id="1070528"/>
    <lineage>
        <taxon>unclassified sequences</taxon>
        <taxon>metagenomes</taxon>
        <taxon>organismal metagenomes</taxon>
    </lineage>
</organism>
<protein>
    <submittedName>
        <fullName evidence="1">Uncharacterized protein</fullName>
    </submittedName>
</protein>
<sequence length="71" mass="8298">MQTWDQKFSRSLNDVKRGLKNLRKLGLKLETQDTETMIGTTVKHGYVIDRIGERVVLQKHLFTIEENGIIR</sequence>
<name>A0A6M3LNM2_9ZZZZ</name>
<reference evidence="1" key="1">
    <citation type="submission" date="2020-03" db="EMBL/GenBank/DDBJ databases">
        <title>The deep terrestrial virosphere.</title>
        <authorList>
            <person name="Holmfeldt K."/>
            <person name="Nilsson E."/>
            <person name="Simone D."/>
            <person name="Lopez-Fernandez M."/>
            <person name="Wu X."/>
            <person name="de Brujin I."/>
            <person name="Lundin D."/>
            <person name="Andersson A."/>
            <person name="Bertilsson S."/>
            <person name="Dopson M."/>
        </authorList>
    </citation>
    <scope>NUCLEOTIDE SEQUENCE</scope>
    <source>
        <strain evidence="1">MM415B07220</strain>
    </source>
</reference>
<dbReference type="AlphaFoldDB" id="A0A6M3LNM2"/>
<proteinExistence type="predicted"/>
<accession>A0A6M3LNM2</accession>
<dbReference type="EMBL" id="MT143440">
    <property type="protein sequence ID" value="QJA96856.1"/>
    <property type="molecule type" value="Genomic_DNA"/>
</dbReference>